<dbReference type="PANTHER" id="PTHR43610:SF1">
    <property type="entry name" value="N-ACETYLTRANSFERASE DOMAIN-CONTAINING PROTEIN"/>
    <property type="match status" value="1"/>
</dbReference>
<dbReference type="Gene3D" id="3.40.630.30">
    <property type="match status" value="1"/>
</dbReference>
<feature type="domain" description="N-acetyltransferase" evidence="1">
    <location>
        <begin position="17"/>
        <end position="176"/>
    </location>
</feature>
<dbReference type="EMBL" id="QUNI01000001">
    <property type="protein sequence ID" value="REH02005.1"/>
    <property type="molecule type" value="Genomic_DNA"/>
</dbReference>
<name>A0A3E0EUV9_9FLAO</name>
<keyword evidence="2" id="KW-0808">Transferase</keyword>
<evidence type="ECO:0000313" key="3">
    <source>
        <dbReference type="Proteomes" id="UP000257136"/>
    </source>
</evidence>
<dbReference type="InterPro" id="IPR000182">
    <property type="entry name" value="GNAT_dom"/>
</dbReference>
<dbReference type="SUPFAM" id="SSF55729">
    <property type="entry name" value="Acyl-CoA N-acyltransferases (Nat)"/>
    <property type="match status" value="1"/>
</dbReference>
<evidence type="ECO:0000259" key="1">
    <source>
        <dbReference type="PROSITE" id="PS51186"/>
    </source>
</evidence>
<keyword evidence="3" id="KW-1185">Reference proteome</keyword>
<dbReference type="RefSeq" id="WP_115809976.1">
    <property type="nucleotide sequence ID" value="NZ_QUNI01000001.1"/>
</dbReference>
<accession>A0A3E0EUV9</accession>
<dbReference type="GO" id="GO:0016747">
    <property type="term" value="F:acyltransferase activity, transferring groups other than amino-acyl groups"/>
    <property type="evidence" value="ECO:0007669"/>
    <property type="project" value="InterPro"/>
</dbReference>
<dbReference type="Proteomes" id="UP000257136">
    <property type="component" value="Unassembled WGS sequence"/>
</dbReference>
<sequence>MTVSQFPQNTILEDDFVLLRPLELTDIDNLLDISLNEPETWKYSLVPADGKDNLINYIQLAIKARENKTEFPFAVIDKKSGKYAGSTRFYDINFPFRTVQLGYTWYGKDFRGTGLNKHCKFLLLQFAFETLGMERVEFRADNNNERSIAAMKSIGCKVEGVLRSNMPTYESEIRRDSIILSILKEEWFNGVKENLSKKL</sequence>
<dbReference type="AlphaFoldDB" id="A0A3E0EUV9"/>
<evidence type="ECO:0000313" key="2">
    <source>
        <dbReference type="EMBL" id="REH02005.1"/>
    </source>
</evidence>
<dbReference type="Pfam" id="PF13302">
    <property type="entry name" value="Acetyltransf_3"/>
    <property type="match status" value="1"/>
</dbReference>
<proteinExistence type="predicted"/>
<dbReference type="OrthoDB" id="9795199at2"/>
<comment type="caution">
    <text evidence="2">The sequence shown here is derived from an EMBL/GenBank/DDBJ whole genome shotgun (WGS) entry which is preliminary data.</text>
</comment>
<gene>
    <name evidence="2" type="ORF">C8P67_101493</name>
</gene>
<protein>
    <submittedName>
        <fullName evidence="2">RimJ/RimL family protein N-acetyltransferase</fullName>
    </submittedName>
</protein>
<organism evidence="2 3">
    <name type="scientific">Flavobacterium aquicola</name>
    <dbReference type="NCBI Taxonomy" id="1682742"/>
    <lineage>
        <taxon>Bacteria</taxon>
        <taxon>Pseudomonadati</taxon>
        <taxon>Bacteroidota</taxon>
        <taxon>Flavobacteriia</taxon>
        <taxon>Flavobacteriales</taxon>
        <taxon>Flavobacteriaceae</taxon>
        <taxon>Flavobacterium</taxon>
    </lineage>
</organism>
<dbReference type="PROSITE" id="PS51186">
    <property type="entry name" value="GNAT"/>
    <property type="match status" value="1"/>
</dbReference>
<dbReference type="InterPro" id="IPR016181">
    <property type="entry name" value="Acyl_CoA_acyltransferase"/>
</dbReference>
<dbReference type="PANTHER" id="PTHR43610">
    <property type="entry name" value="BLL6696 PROTEIN"/>
    <property type="match status" value="1"/>
</dbReference>
<reference evidence="2 3" key="1">
    <citation type="submission" date="2018-08" db="EMBL/GenBank/DDBJ databases">
        <title>Genomic Encyclopedia of Archaeal and Bacterial Type Strains, Phase II (KMG-II): from individual species to whole genera.</title>
        <authorList>
            <person name="Goeker M."/>
        </authorList>
    </citation>
    <scope>NUCLEOTIDE SEQUENCE [LARGE SCALE GENOMIC DNA]</scope>
    <source>
        <strain evidence="2 3">DSM 100880</strain>
    </source>
</reference>